<dbReference type="PANTHER" id="PTHR12370:SF3">
    <property type="entry name" value="PHOSPHOLIPASE B-LIKE 2-RELATED"/>
    <property type="match status" value="1"/>
</dbReference>
<sequence>MKVALSVDSGLRLHLHPEDEAGSGWTPVAWATYENTVQKNGWGYLSVHASEDPKVSDDLKVYAAGFLEGFASAQQIRDFQHNANGLMAKDEANHQALDNIRSLFQAEAATICNKTGLIAGGTAPPAAAGAAPELFWEHAKLMLLQAWGLVDAYNQHAPKVKGVEMSLVDLIILNSDGETPELEKAYDFQEVLLRQSNRECAGGDCEEDSSDSNTSLLQMQRRGSTKLSSRSRRGVARGRRSLAAAARARRRQFLKGLDDKAWLKFRASYGRCSALVRLAPNSSDLFVGHTTFSDYSEMNRIFKYYDLPLRGSASRRMGFSSYPGVMGSTDDYYVMDTGLVVTETTVSMLSDEAFDKLDDNGTTVPDYMRIMIANRVARTGAEWVGSMTKSATGTYNSQWMVVDYKLFEPGRSLKNGTLWVLEQAPGVSHSQDATQRLQETGFWASENRGFFDDIRAVDGEADAEEMHGDLFSALRNPRGNIFNKTAPEVATLADMRTEMRRNHWPHEVDGGPGNTPDHAIAARGDLSKYDPAPNGGVDSKVTNACLVRALAADAINGPTHEGLPAFHWLDNVTGKNLYPDYPHDGLPDLWNFGWVRMTPSGELPELPADACAASP</sequence>
<comment type="function">
    <text evidence="7">Putative phospholipase.</text>
</comment>
<dbReference type="Gene3D" id="3.60.60.30">
    <property type="match status" value="1"/>
</dbReference>
<organism evidence="9 10">
    <name type="scientific">Prorocentrum cordatum</name>
    <dbReference type="NCBI Taxonomy" id="2364126"/>
    <lineage>
        <taxon>Eukaryota</taxon>
        <taxon>Sar</taxon>
        <taxon>Alveolata</taxon>
        <taxon>Dinophyceae</taxon>
        <taxon>Prorocentrales</taxon>
        <taxon>Prorocentraceae</taxon>
        <taxon>Prorocentrum</taxon>
    </lineage>
</organism>
<keyword evidence="2" id="KW-0732">Signal</keyword>
<gene>
    <name evidence="9" type="ORF">PCOR1329_LOCUS16598</name>
</gene>
<feature type="compositionally biased region" description="Polar residues" evidence="8">
    <location>
        <begin position="211"/>
        <end position="226"/>
    </location>
</feature>
<protein>
    <recommendedName>
        <fullName evidence="7">Phospholipase B-like</fullName>
        <ecNumber evidence="7">3.1.1.-</ecNumber>
    </recommendedName>
</protein>
<evidence type="ECO:0000313" key="9">
    <source>
        <dbReference type="EMBL" id="CAK0812274.1"/>
    </source>
</evidence>
<reference evidence="9" key="1">
    <citation type="submission" date="2023-10" db="EMBL/GenBank/DDBJ databases">
        <authorList>
            <person name="Chen Y."/>
            <person name="Shah S."/>
            <person name="Dougan E. K."/>
            <person name="Thang M."/>
            <person name="Chan C."/>
        </authorList>
    </citation>
    <scope>NUCLEOTIDE SEQUENCE [LARGE SCALE GENOMIC DNA]</scope>
</reference>
<accession>A0ABN9R0R2</accession>
<feature type="region of interest" description="Disordered" evidence="8">
    <location>
        <begin position="202"/>
        <end position="234"/>
    </location>
</feature>
<evidence type="ECO:0000256" key="4">
    <source>
        <dbReference type="ARBA" id="ARBA00022963"/>
    </source>
</evidence>
<dbReference type="Pfam" id="PF04916">
    <property type="entry name" value="Phospholip_B"/>
    <property type="match status" value="1"/>
</dbReference>
<evidence type="ECO:0000256" key="7">
    <source>
        <dbReference type="RuleBase" id="RU364138"/>
    </source>
</evidence>
<dbReference type="EMBL" id="CAUYUJ010005102">
    <property type="protein sequence ID" value="CAK0812274.1"/>
    <property type="molecule type" value="Genomic_DNA"/>
</dbReference>
<evidence type="ECO:0000256" key="2">
    <source>
        <dbReference type="ARBA" id="ARBA00022729"/>
    </source>
</evidence>
<evidence type="ECO:0000256" key="5">
    <source>
        <dbReference type="ARBA" id="ARBA00023098"/>
    </source>
</evidence>
<keyword evidence="3 7" id="KW-0378">Hydrolase</keyword>
<comment type="caution">
    <text evidence="9">The sequence shown here is derived from an EMBL/GenBank/DDBJ whole genome shotgun (WGS) entry which is preliminary data.</text>
</comment>
<evidence type="ECO:0000256" key="1">
    <source>
        <dbReference type="ARBA" id="ARBA00007835"/>
    </source>
</evidence>
<name>A0ABN9R0R2_9DINO</name>
<dbReference type="EC" id="3.1.1.-" evidence="7"/>
<dbReference type="InterPro" id="IPR007000">
    <property type="entry name" value="PLipase_B-like"/>
</dbReference>
<evidence type="ECO:0000313" key="10">
    <source>
        <dbReference type="Proteomes" id="UP001189429"/>
    </source>
</evidence>
<dbReference type="Proteomes" id="UP001189429">
    <property type="component" value="Unassembled WGS sequence"/>
</dbReference>
<keyword evidence="4 7" id="KW-0442">Lipid degradation</keyword>
<evidence type="ECO:0000256" key="6">
    <source>
        <dbReference type="ARBA" id="ARBA00023180"/>
    </source>
</evidence>
<keyword evidence="10" id="KW-1185">Reference proteome</keyword>
<comment type="similarity">
    <text evidence="1 7">Belongs to the phospholipase B-like family.</text>
</comment>
<keyword evidence="6" id="KW-0325">Glycoprotein</keyword>
<proteinExistence type="inferred from homology"/>
<evidence type="ECO:0000256" key="3">
    <source>
        <dbReference type="ARBA" id="ARBA00022801"/>
    </source>
</evidence>
<evidence type="ECO:0000256" key="8">
    <source>
        <dbReference type="SAM" id="MobiDB-lite"/>
    </source>
</evidence>
<dbReference type="PANTHER" id="PTHR12370">
    <property type="entry name" value="PHOSPHOLIPASE B-RELATED"/>
    <property type="match status" value="1"/>
</dbReference>
<keyword evidence="5 7" id="KW-0443">Lipid metabolism</keyword>